<feature type="transmembrane region" description="Helical" evidence="1">
    <location>
        <begin position="7"/>
        <end position="29"/>
    </location>
</feature>
<comment type="caution">
    <text evidence="2">The sequence shown here is derived from an EMBL/GenBank/DDBJ whole genome shotgun (WGS) entry which is preliminary data.</text>
</comment>
<sequence>MNIRIVAPLVGLAIAYIGLSLLLITVLLLDISELFSGVAFAWFVMSVVLAIGLAVMIYTIRKKEAV</sequence>
<dbReference type="Proteomes" id="UP000600363">
    <property type="component" value="Unassembled WGS sequence"/>
</dbReference>
<dbReference type="RefSeq" id="WP_042686449.1">
    <property type="nucleotide sequence ID" value="NZ_DUIH01000021.1"/>
</dbReference>
<dbReference type="EMBL" id="DUIH01000021">
    <property type="protein sequence ID" value="HIH70113.1"/>
    <property type="molecule type" value="Genomic_DNA"/>
</dbReference>
<keyword evidence="1" id="KW-0812">Transmembrane</keyword>
<evidence type="ECO:0000313" key="2">
    <source>
        <dbReference type="EMBL" id="HIH70113.1"/>
    </source>
</evidence>
<evidence type="ECO:0000313" key="3">
    <source>
        <dbReference type="Proteomes" id="UP000600363"/>
    </source>
</evidence>
<evidence type="ECO:0000256" key="1">
    <source>
        <dbReference type="SAM" id="Phobius"/>
    </source>
</evidence>
<reference evidence="2" key="1">
    <citation type="journal article" date="2020" name="bioRxiv">
        <title>A rank-normalized archaeal taxonomy based on genome phylogeny resolves widespread incomplete and uneven classifications.</title>
        <authorList>
            <person name="Rinke C."/>
            <person name="Chuvochina M."/>
            <person name="Mussig A.J."/>
            <person name="Chaumeil P.-A."/>
            <person name="Waite D.W."/>
            <person name="Whitman W.B."/>
            <person name="Parks D.H."/>
            <person name="Hugenholtz P."/>
        </authorList>
    </citation>
    <scope>NUCLEOTIDE SEQUENCE</scope>
    <source>
        <strain evidence="2">UBA12518</strain>
    </source>
</reference>
<gene>
    <name evidence="2" type="ORF">HA299_05840</name>
</gene>
<keyword evidence="1" id="KW-0472">Membrane</keyword>
<name>A0A832VXV2_9EURY</name>
<keyword evidence="1" id="KW-1133">Transmembrane helix</keyword>
<protein>
    <submittedName>
        <fullName evidence="2">Uncharacterized protein</fullName>
    </submittedName>
</protein>
<organism evidence="2 3">
    <name type="scientific">Methermicoccus shengliensis</name>
    <dbReference type="NCBI Taxonomy" id="660064"/>
    <lineage>
        <taxon>Archaea</taxon>
        <taxon>Methanobacteriati</taxon>
        <taxon>Methanobacteriota</taxon>
        <taxon>Stenosarchaea group</taxon>
        <taxon>Methanomicrobia</taxon>
        <taxon>Methanosarcinales</taxon>
        <taxon>Methermicoccaceae</taxon>
        <taxon>Methermicoccus</taxon>
    </lineage>
</organism>
<dbReference type="AlphaFoldDB" id="A0A832VXV2"/>
<accession>A0A832VXV2</accession>
<feature type="transmembrane region" description="Helical" evidence="1">
    <location>
        <begin position="35"/>
        <end position="60"/>
    </location>
</feature>
<proteinExistence type="predicted"/>